<keyword evidence="2" id="KW-1185">Reference proteome</keyword>
<evidence type="ECO:0000313" key="1">
    <source>
        <dbReference type="EMBL" id="KAK4657957.1"/>
    </source>
</evidence>
<protein>
    <submittedName>
        <fullName evidence="1">Uncharacterized protein</fullName>
    </submittedName>
</protein>
<dbReference type="GeneID" id="87902819"/>
<dbReference type="RefSeq" id="XP_062746929.1">
    <property type="nucleotide sequence ID" value="XM_062883260.1"/>
</dbReference>
<dbReference type="Proteomes" id="UP001323405">
    <property type="component" value="Unassembled WGS sequence"/>
</dbReference>
<gene>
    <name evidence="1" type="ORF">QC762_0033370</name>
</gene>
<organism evidence="1 2">
    <name type="scientific">Podospora pseudocomata</name>
    <dbReference type="NCBI Taxonomy" id="2093779"/>
    <lineage>
        <taxon>Eukaryota</taxon>
        <taxon>Fungi</taxon>
        <taxon>Dikarya</taxon>
        <taxon>Ascomycota</taxon>
        <taxon>Pezizomycotina</taxon>
        <taxon>Sordariomycetes</taxon>
        <taxon>Sordariomycetidae</taxon>
        <taxon>Sordariales</taxon>
        <taxon>Podosporaceae</taxon>
        <taxon>Podospora</taxon>
    </lineage>
</organism>
<dbReference type="EMBL" id="JAFFHA010000003">
    <property type="protein sequence ID" value="KAK4657957.1"/>
    <property type="molecule type" value="Genomic_DNA"/>
</dbReference>
<name>A0ABR0GQE0_9PEZI</name>
<evidence type="ECO:0000313" key="2">
    <source>
        <dbReference type="Proteomes" id="UP001323405"/>
    </source>
</evidence>
<comment type="caution">
    <text evidence="1">The sequence shown here is derived from an EMBL/GenBank/DDBJ whole genome shotgun (WGS) entry which is preliminary data.</text>
</comment>
<proteinExistence type="predicted"/>
<accession>A0ABR0GQE0</accession>
<sequence>MHAPQQPAWTWNLSFSSEGTTSPALQQLAKAPRLPYPPHCYDPGCHLALHHLEFPRQDHVLDFGPHIPSHTSTSTLSISATP</sequence>
<reference evidence="1 2" key="1">
    <citation type="journal article" date="2023" name="bioRxiv">
        <title>High-quality genome assemblies of four members of thePodospora anserinaspecies complex.</title>
        <authorList>
            <person name="Ament-Velasquez S.L."/>
            <person name="Vogan A.A."/>
            <person name="Wallerman O."/>
            <person name="Hartmann F."/>
            <person name="Gautier V."/>
            <person name="Silar P."/>
            <person name="Giraud T."/>
            <person name="Johannesson H."/>
        </authorList>
    </citation>
    <scope>NUCLEOTIDE SEQUENCE [LARGE SCALE GENOMIC DNA]</scope>
    <source>
        <strain evidence="1 2">CBS 415.72m</strain>
    </source>
</reference>